<dbReference type="AlphaFoldDB" id="A0AB39M2W8"/>
<dbReference type="EMBL" id="CP163431">
    <property type="protein sequence ID" value="XDP99343.1"/>
    <property type="molecule type" value="Genomic_DNA"/>
</dbReference>
<gene>
    <name evidence="2" type="ORF">AB5J58_03730</name>
</gene>
<evidence type="ECO:0000313" key="2">
    <source>
        <dbReference type="EMBL" id="XDP99343.1"/>
    </source>
</evidence>
<accession>A0AB39M2W8</accession>
<dbReference type="GeneID" id="96635836"/>
<dbReference type="RefSeq" id="WP_328742194.1">
    <property type="nucleotide sequence ID" value="NZ_CP163431.1"/>
</dbReference>
<proteinExistence type="predicted"/>
<sequence>MNAEQAEMVTSYPDGTIGVTIKYGKGYEDTWAVFRGSVDRLRAMITEYFGFRPEMVADLSLSELVVEATNIAHGNGNLAAYLGATRIGVPQPEQPQADDPWSQAEAAPPAPKDSGSTWALAEIKKQASIADLQKFWAGNQSFFADPEVMTAYKARGRELQAA</sequence>
<feature type="region of interest" description="Disordered" evidence="1">
    <location>
        <begin position="89"/>
        <end position="116"/>
    </location>
</feature>
<protein>
    <submittedName>
        <fullName evidence="2">Uncharacterized protein</fullName>
    </submittedName>
</protein>
<name>A0AB39M2W8_9ACTN</name>
<evidence type="ECO:0000256" key="1">
    <source>
        <dbReference type="SAM" id="MobiDB-lite"/>
    </source>
</evidence>
<reference evidence="2" key="1">
    <citation type="submission" date="2024-07" db="EMBL/GenBank/DDBJ databases">
        <authorList>
            <person name="Yu S.T."/>
        </authorList>
    </citation>
    <scope>NUCLEOTIDE SEQUENCE</scope>
    <source>
        <strain evidence="2">R08</strain>
    </source>
</reference>
<organism evidence="2">
    <name type="scientific">Streptomyces sp. R08</name>
    <dbReference type="NCBI Taxonomy" id="3238624"/>
    <lineage>
        <taxon>Bacteria</taxon>
        <taxon>Bacillati</taxon>
        <taxon>Actinomycetota</taxon>
        <taxon>Actinomycetes</taxon>
        <taxon>Kitasatosporales</taxon>
        <taxon>Streptomycetaceae</taxon>
        <taxon>Streptomyces</taxon>
    </lineage>
</organism>